<feature type="transmembrane region" description="Helical" evidence="8">
    <location>
        <begin position="36"/>
        <end position="58"/>
    </location>
</feature>
<evidence type="ECO:0000256" key="8">
    <source>
        <dbReference type="SAM" id="Phobius"/>
    </source>
</evidence>
<evidence type="ECO:0000256" key="4">
    <source>
        <dbReference type="ARBA" id="ARBA00022692"/>
    </source>
</evidence>
<dbReference type="RefSeq" id="WP_246201242.1">
    <property type="nucleotide sequence ID" value="NZ_JBEPLO010000002.1"/>
</dbReference>
<keyword evidence="6 8" id="KW-0472">Membrane</keyword>
<feature type="transmembrane region" description="Helical" evidence="8">
    <location>
        <begin position="137"/>
        <end position="156"/>
    </location>
</feature>
<evidence type="ECO:0000256" key="1">
    <source>
        <dbReference type="ARBA" id="ARBA00004141"/>
    </source>
</evidence>
<feature type="transmembrane region" description="Helical" evidence="8">
    <location>
        <begin position="162"/>
        <end position="187"/>
    </location>
</feature>
<organism evidence="9 10">
    <name type="scientific">Streptococcus rupicaprae</name>
    <dbReference type="NCBI Taxonomy" id="759619"/>
    <lineage>
        <taxon>Bacteria</taxon>
        <taxon>Bacillati</taxon>
        <taxon>Bacillota</taxon>
        <taxon>Bacilli</taxon>
        <taxon>Lactobacillales</taxon>
        <taxon>Streptococcaceae</taxon>
        <taxon>Streptococcus</taxon>
    </lineage>
</organism>
<dbReference type="PANTHER" id="PTHR43829:SF9">
    <property type="entry name" value="AQUAPORIN-9"/>
    <property type="match status" value="1"/>
</dbReference>
<protein>
    <submittedName>
        <fullName evidence="9">Glycerol uptake facilitator protein</fullName>
    </submittedName>
</protein>
<dbReference type="PANTHER" id="PTHR43829">
    <property type="entry name" value="AQUAPORIN OR AQUAGLYCEROPORIN RELATED"/>
    <property type="match status" value="1"/>
</dbReference>
<accession>A0ABV2FFE0</accession>
<keyword evidence="3 7" id="KW-0813">Transport</keyword>
<comment type="caution">
    <text evidence="9">The sequence shown here is derived from an EMBL/GenBank/DDBJ whole genome shotgun (WGS) entry which is preliminary data.</text>
</comment>
<evidence type="ECO:0000313" key="9">
    <source>
        <dbReference type="EMBL" id="MET3557203.1"/>
    </source>
</evidence>
<evidence type="ECO:0000256" key="3">
    <source>
        <dbReference type="ARBA" id="ARBA00022448"/>
    </source>
</evidence>
<feature type="transmembrane region" description="Helical" evidence="8">
    <location>
        <begin position="212"/>
        <end position="236"/>
    </location>
</feature>
<evidence type="ECO:0000256" key="7">
    <source>
        <dbReference type="RuleBase" id="RU000477"/>
    </source>
</evidence>
<gene>
    <name evidence="9" type="ORF">ABID29_000312</name>
</gene>
<evidence type="ECO:0000256" key="6">
    <source>
        <dbReference type="ARBA" id="ARBA00023136"/>
    </source>
</evidence>
<dbReference type="Gene3D" id="1.20.1080.10">
    <property type="entry name" value="Glycerol uptake facilitator protein"/>
    <property type="match status" value="1"/>
</dbReference>
<keyword evidence="5 8" id="KW-1133">Transmembrane helix</keyword>
<dbReference type="InterPro" id="IPR000425">
    <property type="entry name" value="MIP"/>
</dbReference>
<dbReference type="SUPFAM" id="SSF81338">
    <property type="entry name" value="Aquaporin-like"/>
    <property type="match status" value="1"/>
</dbReference>
<feature type="transmembrane region" description="Helical" evidence="8">
    <location>
        <begin position="6"/>
        <end position="29"/>
    </location>
</feature>
<dbReference type="Proteomes" id="UP001549122">
    <property type="component" value="Unassembled WGS sequence"/>
</dbReference>
<evidence type="ECO:0000313" key="10">
    <source>
        <dbReference type="Proteomes" id="UP001549122"/>
    </source>
</evidence>
<sequence length="237" mass="24876">MLMNELIGEFLGTAMLVLLGNGVVAGVVLNKTKNNNAGWIVITIGWAMAVTMSVFTFGKLTPGAHFNPAVTIAMAVAGNTPWSSVIPYIIAQFLGAFLGQLIVWQMYKPHYDATEDTGAVLGTFATGPALYDKASNYISEIVGTFVLVFTILSFGLQELAAGLTPLLVGGLVLAIGLSLGGTTGYAINPARDLGPRIVHHFLPLKHKGDSDWGYALVPVLGPIIGAVLAAVLHGLIF</sequence>
<dbReference type="PROSITE" id="PS00221">
    <property type="entry name" value="MIP"/>
    <property type="match status" value="1"/>
</dbReference>
<dbReference type="InterPro" id="IPR050363">
    <property type="entry name" value="MIP/Aquaporin"/>
</dbReference>
<comment type="subcellular location">
    <subcellularLocation>
        <location evidence="1">Membrane</location>
        <topology evidence="1">Multi-pass membrane protein</topology>
    </subcellularLocation>
</comment>
<name>A0ABV2FFE0_9STRE</name>
<feature type="transmembrane region" description="Helical" evidence="8">
    <location>
        <begin position="85"/>
        <end position="104"/>
    </location>
</feature>
<proteinExistence type="inferred from homology"/>
<keyword evidence="10" id="KW-1185">Reference proteome</keyword>
<keyword evidence="4 7" id="KW-0812">Transmembrane</keyword>
<dbReference type="EMBL" id="JBEPLO010000002">
    <property type="protein sequence ID" value="MET3557203.1"/>
    <property type="molecule type" value="Genomic_DNA"/>
</dbReference>
<reference evidence="9 10" key="1">
    <citation type="submission" date="2024-06" db="EMBL/GenBank/DDBJ databases">
        <title>Genomic Encyclopedia of Type Strains, Phase IV (KMG-IV): sequencing the most valuable type-strain genomes for metagenomic binning, comparative biology and taxonomic classification.</title>
        <authorList>
            <person name="Goeker M."/>
        </authorList>
    </citation>
    <scope>NUCLEOTIDE SEQUENCE [LARGE SCALE GENOMIC DNA]</scope>
    <source>
        <strain evidence="9 10">DSM 28303</strain>
    </source>
</reference>
<dbReference type="PRINTS" id="PR00783">
    <property type="entry name" value="MINTRINSICP"/>
</dbReference>
<dbReference type="NCBIfam" id="TIGR00861">
    <property type="entry name" value="MIP"/>
    <property type="match status" value="1"/>
</dbReference>
<evidence type="ECO:0000256" key="2">
    <source>
        <dbReference type="ARBA" id="ARBA00006175"/>
    </source>
</evidence>
<comment type="similarity">
    <text evidence="2 7">Belongs to the MIP/aquaporin (TC 1.A.8) family.</text>
</comment>
<dbReference type="InterPro" id="IPR023271">
    <property type="entry name" value="Aquaporin-like"/>
</dbReference>
<dbReference type="InterPro" id="IPR022357">
    <property type="entry name" value="MIP_CS"/>
</dbReference>
<evidence type="ECO:0000256" key="5">
    <source>
        <dbReference type="ARBA" id="ARBA00022989"/>
    </source>
</evidence>
<dbReference type="Pfam" id="PF00230">
    <property type="entry name" value="MIP"/>
    <property type="match status" value="1"/>
</dbReference>